<evidence type="ECO:0000313" key="2">
    <source>
        <dbReference type="Proteomes" id="UP000006695"/>
    </source>
</evidence>
<dbReference type="KEGG" id="gur:Gura_3457"/>
<accession>A5G745</accession>
<gene>
    <name evidence="1" type="ordered locus">Gura_3457</name>
</gene>
<name>A5G745_GEOUR</name>
<proteinExistence type="predicted"/>
<protein>
    <submittedName>
        <fullName evidence="1">Uncharacterized protein</fullName>
    </submittedName>
</protein>
<sequence>MQHIGTYRFVSLEFNHRKQIKVERINGIPAGESAYRQALVEFGFQGLYRGLEFRRGYRCPLCKGSAYFSFWPRCFSAARRVQLPTRELSSSPLPTGLTAPTRIIDI</sequence>
<dbReference type="AlphaFoldDB" id="A5G745"/>
<reference evidence="1 2" key="1">
    <citation type="submission" date="2007-05" db="EMBL/GenBank/DDBJ databases">
        <title>Complete sequence of Geobacter uraniireducens Rf4.</title>
        <authorList>
            <consortium name="US DOE Joint Genome Institute"/>
            <person name="Copeland A."/>
            <person name="Lucas S."/>
            <person name="Lapidus A."/>
            <person name="Barry K."/>
            <person name="Detter J.C."/>
            <person name="Glavina del Rio T."/>
            <person name="Hammon N."/>
            <person name="Israni S."/>
            <person name="Dalin E."/>
            <person name="Tice H."/>
            <person name="Pitluck S."/>
            <person name="Chertkov O."/>
            <person name="Brettin T."/>
            <person name="Bruce D."/>
            <person name="Han C."/>
            <person name="Schmutz J."/>
            <person name="Larimer F."/>
            <person name="Land M."/>
            <person name="Hauser L."/>
            <person name="Kyrpides N."/>
            <person name="Mikhailova N."/>
            <person name="Shelobolina E."/>
            <person name="Aklujkar M."/>
            <person name="Lovley D."/>
            <person name="Richardson P."/>
        </authorList>
    </citation>
    <scope>NUCLEOTIDE SEQUENCE [LARGE SCALE GENOMIC DNA]</scope>
    <source>
        <strain evidence="1 2">Rf4</strain>
    </source>
</reference>
<dbReference type="Proteomes" id="UP000006695">
    <property type="component" value="Chromosome"/>
</dbReference>
<organism evidence="1 2">
    <name type="scientific">Geotalea uraniireducens (strain Rf4)</name>
    <name type="common">Geobacter uraniireducens</name>
    <dbReference type="NCBI Taxonomy" id="351605"/>
    <lineage>
        <taxon>Bacteria</taxon>
        <taxon>Pseudomonadati</taxon>
        <taxon>Thermodesulfobacteriota</taxon>
        <taxon>Desulfuromonadia</taxon>
        <taxon>Geobacterales</taxon>
        <taxon>Geobacteraceae</taxon>
        <taxon>Geotalea</taxon>
    </lineage>
</organism>
<dbReference type="STRING" id="351605.Gura_3457"/>
<dbReference type="HOGENOM" id="CLU_2219370_0_0_7"/>
<dbReference type="EMBL" id="CP000698">
    <property type="protein sequence ID" value="ABQ27613.1"/>
    <property type="molecule type" value="Genomic_DNA"/>
</dbReference>
<evidence type="ECO:0000313" key="1">
    <source>
        <dbReference type="EMBL" id="ABQ27613.1"/>
    </source>
</evidence>
<keyword evidence="2" id="KW-1185">Reference proteome</keyword>